<accession>A0AAV7TY81</accession>
<organism evidence="1 2">
    <name type="scientific">Pleurodeles waltl</name>
    <name type="common">Iberian ribbed newt</name>
    <dbReference type="NCBI Taxonomy" id="8319"/>
    <lineage>
        <taxon>Eukaryota</taxon>
        <taxon>Metazoa</taxon>
        <taxon>Chordata</taxon>
        <taxon>Craniata</taxon>
        <taxon>Vertebrata</taxon>
        <taxon>Euteleostomi</taxon>
        <taxon>Amphibia</taxon>
        <taxon>Batrachia</taxon>
        <taxon>Caudata</taxon>
        <taxon>Salamandroidea</taxon>
        <taxon>Salamandridae</taxon>
        <taxon>Pleurodelinae</taxon>
        <taxon>Pleurodeles</taxon>
    </lineage>
</organism>
<gene>
    <name evidence="1" type="ORF">NDU88_006860</name>
</gene>
<reference evidence="1" key="1">
    <citation type="journal article" date="2022" name="bioRxiv">
        <title>Sequencing and chromosome-scale assembly of the giantPleurodeles waltlgenome.</title>
        <authorList>
            <person name="Brown T."/>
            <person name="Elewa A."/>
            <person name="Iarovenko S."/>
            <person name="Subramanian E."/>
            <person name="Araus A.J."/>
            <person name="Petzold A."/>
            <person name="Susuki M."/>
            <person name="Suzuki K.-i.T."/>
            <person name="Hayashi T."/>
            <person name="Toyoda A."/>
            <person name="Oliveira C."/>
            <person name="Osipova E."/>
            <person name="Leigh N.D."/>
            <person name="Simon A."/>
            <person name="Yun M.H."/>
        </authorList>
    </citation>
    <scope>NUCLEOTIDE SEQUENCE</scope>
    <source>
        <strain evidence="1">20211129_DDA</strain>
        <tissue evidence="1">Liver</tissue>
    </source>
</reference>
<comment type="caution">
    <text evidence="1">The sequence shown here is derived from an EMBL/GenBank/DDBJ whole genome shotgun (WGS) entry which is preliminary data.</text>
</comment>
<keyword evidence="2" id="KW-1185">Reference proteome</keyword>
<evidence type="ECO:0000313" key="2">
    <source>
        <dbReference type="Proteomes" id="UP001066276"/>
    </source>
</evidence>
<dbReference type="EMBL" id="JANPWB010000006">
    <property type="protein sequence ID" value="KAJ1181657.1"/>
    <property type="molecule type" value="Genomic_DNA"/>
</dbReference>
<protein>
    <submittedName>
        <fullName evidence="1">Uncharacterized protein</fullName>
    </submittedName>
</protein>
<sequence length="96" mass="10394">MPVPRRGRGDVRKAALDTDTDKTIWSQASLQPLLLWVLRGEVRVAGPATCFRVRSQLSRWEGPQPGPADVQVAISAAEDLSGGTAPVIHSRTGHNR</sequence>
<dbReference type="AlphaFoldDB" id="A0AAV7TY81"/>
<dbReference type="Proteomes" id="UP001066276">
    <property type="component" value="Chromosome 3_2"/>
</dbReference>
<proteinExistence type="predicted"/>
<name>A0AAV7TY81_PLEWA</name>
<evidence type="ECO:0000313" key="1">
    <source>
        <dbReference type="EMBL" id="KAJ1181657.1"/>
    </source>
</evidence>